<reference evidence="1" key="1">
    <citation type="submission" date="2023-08" db="EMBL/GenBank/DDBJ databases">
        <authorList>
            <person name="Chen Y."/>
            <person name="Shah S."/>
            <person name="Dougan E. K."/>
            <person name="Thang M."/>
            <person name="Chan C."/>
        </authorList>
    </citation>
    <scope>NUCLEOTIDE SEQUENCE</scope>
</reference>
<sequence length="723" mass="80625">MAGLTLCSCGPDCSDGEPDDMAEEEDLDPRWRLRRQLLRLNSLAWARAEQKETQQALRALGIPQEVDLSSVCRELGTFETQAEVEAPDLAVCDVLAFLQHATPAEQDFKKLNDSESHTAIHRIQERGLSLKKFKELYLFLEGLSRQGILPWYDRSARLAGIPLQEANFYQVNYWVIEPFTAREDMSYMEIVSDESAQRPTWFISHWWGEALSTFLKCLAKHTDVRRLSPRTSYWTALCSLGPGETCDTFHPAAKLRALLVLGTAGAFQRAWCVLEMGLATAEARGKAGLDVVAMRQDARGLAVVLTDGLTDAEQEWEAKHPGMGHIAKTDRESSFPLEVLSAGLSVDFSRCEASGGRSLVLAALSKLCPAQELPAEEVLNQHLRSFFARTALVQVLHRQLPVAPFLATIAGNTLQQDLWLPCLAHVLEDPEGFLLELLPYLVSMPLRRLRLDLGWRSLYANGSVSKVSSCSSLSGLGELGGLRDLELRLSGSRQLRSLSGFDSALGRLQMLQRLDLRLDACDKLQSVGELGKSLGQLSQLRSLDCHLGGCQLSDRDVRELGRGMQMLFKLQRLSVDLSGIKQIFYLWELGKCMRFMPELQQLEMDFSLCINLSDISELGNSVRILLTEMSHFGPGKPNSSFALRLEKSGVRINREKVAGYRDPDLFVKALGSRALSDFDPRPAASKAKLRPVWLTHLQEVQAKRSFLVPMGCQGLHRGCPRLY</sequence>
<protein>
    <submittedName>
        <fullName evidence="1">Uncharacterized protein</fullName>
    </submittedName>
</protein>
<evidence type="ECO:0000313" key="2">
    <source>
        <dbReference type="Proteomes" id="UP001178507"/>
    </source>
</evidence>
<proteinExistence type="predicted"/>
<keyword evidence="2" id="KW-1185">Reference proteome</keyword>
<dbReference type="SUPFAM" id="SSF52047">
    <property type="entry name" value="RNI-like"/>
    <property type="match status" value="1"/>
</dbReference>
<name>A0AA36ILK3_9DINO</name>
<comment type="caution">
    <text evidence="1">The sequence shown here is derived from an EMBL/GenBank/DDBJ whole genome shotgun (WGS) entry which is preliminary data.</text>
</comment>
<dbReference type="EMBL" id="CAUJNA010001935">
    <property type="protein sequence ID" value="CAJ1389770.1"/>
    <property type="molecule type" value="Genomic_DNA"/>
</dbReference>
<accession>A0AA36ILK3</accession>
<dbReference type="Gene3D" id="3.80.10.10">
    <property type="entry name" value="Ribonuclease Inhibitor"/>
    <property type="match status" value="1"/>
</dbReference>
<dbReference type="InterPro" id="IPR032675">
    <property type="entry name" value="LRR_dom_sf"/>
</dbReference>
<gene>
    <name evidence="1" type="ORF">EVOR1521_LOCUS15323</name>
</gene>
<dbReference type="Proteomes" id="UP001178507">
    <property type="component" value="Unassembled WGS sequence"/>
</dbReference>
<evidence type="ECO:0000313" key="1">
    <source>
        <dbReference type="EMBL" id="CAJ1389770.1"/>
    </source>
</evidence>
<organism evidence="1 2">
    <name type="scientific">Effrenium voratum</name>
    <dbReference type="NCBI Taxonomy" id="2562239"/>
    <lineage>
        <taxon>Eukaryota</taxon>
        <taxon>Sar</taxon>
        <taxon>Alveolata</taxon>
        <taxon>Dinophyceae</taxon>
        <taxon>Suessiales</taxon>
        <taxon>Symbiodiniaceae</taxon>
        <taxon>Effrenium</taxon>
    </lineage>
</organism>
<dbReference type="AlphaFoldDB" id="A0AA36ILK3"/>